<proteinExistence type="predicted"/>
<keyword evidence="1" id="KW-0812">Transmembrane</keyword>
<dbReference type="EMBL" id="QMQA01000330">
    <property type="protein sequence ID" value="RLE10227.1"/>
    <property type="molecule type" value="Genomic_DNA"/>
</dbReference>
<dbReference type="AlphaFoldDB" id="A0A662D6X0"/>
<reference evidence="2 3" key="1">
    <citation type="submission" date="2018-06" db="EMBL/GenBank/DDBJ databases">
        <title>Extensive metabolic versatility and redundancy in microbially diverse, dynamic hydrothermal sediments.</title>
        <authorList>
            <person name="Dombrowski N."/>
            <person name="Teske A."/>
            <person name="Baker B.J."/>
        </authorList>
    </citation>
    <scope>NUCLEOTIDE SEQUENCE [LARGE SCALE GENOMIC DNA]</scope>
    <source>
        <strain evidence="2">B3_G15</strain>
    </source>
</reference>
<evidence type="ECO:0000313" key="2">
    <source>
        <dbReference type="EMBL" id="RLE10227.1"/>
    </source>
</evidence>
<dbReference type="Proteomes" id="UP000280417">
    <property type="component" value="Unassembled WGS sequence"/>
</dbReference>
<name>A0A662D6X0_UNCAE</name>
<keyword evidence="1" id="KW-1133">Transmembrane helix</keyword>
<organism evidence="2 3">
    <name type="scientific">Aerophobetes bacterium</name>
    <dbReference type="NCBI Taxonomy" id="2030807"/>
    <lineage>
        <taxon>Bacteria</taxon>
        <taxon>Candidatus Aerophobota</taxon>
    </lineage>
</organism>
<gene>
    <name evidence="2" type="ORF">DRJ04_09355</name>
</gene>
<evidence type="ECO:0008006" key="4">
    <source>
        <dbReference type="Google" id="ProtNLM"/>
    </source>
</evidence>
<protein>
    <recommendedName>
        <fullName evidence="4">DUF916 domain-containing protein</fullName>
    </recommendedName>
</protein>
<accession>A0A662D6X0</accession>
<feature type="transmembrane region" description="Helical" evidence="1">
    <location>
        <begin position="241"/>
        <end position="260"/>
    </location>
</feature>
<sequence>MISSPGNPDFFSSSRPRTGYDFNLSEASEEYSHRWVEFIENPVLLPPHKKNFRTKAGRTLLANERVTVILNIPENAEPGYHSSVIRFKPRSGIQGAGLGIGTIASVEFRIIFRVSGNAVRSGYIAGFGSRRAGGMEVIDVFFKNNGTVTMRVKASDIRIYGNNESDIIARLKTTSEFIRPGQIVALHAYLDTANINPGIYNISARVSWETGDYQDTGEIQIHPPEMETTGAVVAQQAPGAFPFWVISMIILIIFIGIYWWKK</sequence>
<comment type="caution">
    <text evidence="2">The sequence shown here is derived from an EMBL/GenBank/DDBJ whole genome shotgun (WGS) entry which is preliminary data.</text>
</comment>
<evidence type="ECO:0000313" key="3">
    <source>
        <dbReference type="Proteomes" id="UP000280417"/>
    </source>
</evidence>
<evidence type="ECO:0000256" key="1">
    <source>
        <dbReference type="SAM" id="Phobius"/>
    </source>
</evidence>
<keyword evidence="1" id="KW-0472">Membrane</keyword>